<reference evidence="2 3" key="1">
    <citation type="submission" date="2017-11" db="EMBL/GenBank/DDBJ databases">
        <title>Complete genome sequence of Herbaspirillum rubrisubalbicans DSM 11543.</title>
        <authorList>
            <person name="Chen M."/>
            <person name="An Q."/>
        </authorList>
    </citation>
    <scope>NUCLEOTIDE SEQUENCE [LARGE SCALE GENOMIC DNA]</scope>
    <source>
        <strain evidence="2 3">DSM 11543</strain>
    </source>
</reference>
<evidence type="ECO:0000259" key="1">
    <source>
        <dbReference type="Pfam" id="PF00535"/>
    </source>
</evidence>
<dbReference type="InterPro" id="IPR001173">
    <property type="entry name" value="Glyco_trans_2-like"/>
</dbReference>
<protein>
    <submittedName>
        <fullName evidence="2">Glycosyltransferase family 2 protein</fullName>
    </submittedName>
</protein>
<evidence type="ECO:0000313" key="2">
    <source>
        <dbReference type="EMBL" id="AYR24382.1"/>
    </source>
</evidence>
<dbReference type="EMBL" id="CP024996">
    <property type="protein sequence ID" value="AYR24382.1"/>
    <property type="molecule type" value="Genomic_DNA"/>
</dbReference>
<name>A0AAD0XGD2_9BURK</name>
<dbReference type="RefSeq" id="WP_058895345.1">
    <property type="nucleotide sequence ID" value="NZ_CP024996.1"/>
</dbReference>
<dbReference type="Proteomes" id="UP000269199">
    <property type="component" value="Chromosome"/>
</dbReference>
<dbReference type="AlphaFoldDB" id="A0AAD0XGD2"/>
<dbReference type="Pfam" id="PF00535">
    <property type="entry name" value="Glycos_transf_2"/>
    <property type="match status" value="1"/>
</dbReference>
<organism evidence="2 3">
    <name type="scientific">Herbaspirillum rubrisubalbicans</name>
    <dbReference type="NCBI Taxonomy" id="80842"/>
    <lineage>
        <taxon>Bacteria</taxon>
        <taxon>Pseudomonadati</taxon>
        <taxon>Pseudomonadota</taxon>
        <taxon>Betaproteobacteria</taxon>
        <taxon>Burkholderiales</taxon>
        <taxon>Oxalobacteraceae</taxon>
        <taxon>Herbaspirillum</taxon>
    </lineage>
</organism>
<dbReference type="Gene3D" id="3.90.550.10">
    <property type="entry name" value="Spore Coat Polysaccharide Biosynthesis Protein SpsA, Chain A"/>
    <property type="match status" value="1"/>
</dbReference>
<feature type="domain" description="Glycosyltransferase 2-like" evidence="1">
    <location>
        <begin position="4"/>
        <end position="122"/>
    </location>
</feature>
<sequence length="308" mass="34858">MLTLLIPTKNHGIYLEHLLANVVFGPGSPVTNLLIFNDGSTDNTAEILSKYANDKRVRIMGGTSSIGVMLAYQQMYPLIETPYMTTIATDDLFYPDAMARLLDATVRNDACMGFGKYQILEDGNLSDLQHPGWHGRNFKRSCDFEALMSYDHYVFLGIYKTDALPQYGLTRFPYDLSLNRLAAADGLGEFRAQDWSLALDMAIAHPDRICFVDEYCGVFRKVANQLSSDAIYVHTGRAVYEMALLILRHLSNYELRQRIKSEPHFHVSVKNLFYAKFGAVTEEAKNSHNFQQIYKPIILAADTILNNM</sequence>
<gene>
    <name evidence="2" type="ORF">RC54_11305</name>
</gene>
<dbReference type="CDD" id="cd00761">
    <property type="entry name" value="Glyco_tranf_GTA_type"/>
    <property type="match status" value="1"/>
</dbReference>
<dbReference type="SUPFAM" id="SSF53448">
    <property type="entry name" value="Nucleotide-diphospho-sugar transferases"/>
    <property type="match status" value="1"/>
</dbReference>
<accession>A0AAD0XGD2</accession>
<proteinExistence type="predicted"/>
<dbReference type="InterPro" id="IPR029044">
    <property type="entry name" value="Nucleotide-diphossugar_trans"/>
</dbReference>
<evidence type="ECO:0000313" key="3">
    <source>
        <dbReference type="Proteomes" id="UP000269199"/>
    </source>
</evidence>